<dbReference type="SMART" id="SM00422">
    <property type="entry name" value="HTH_MERR"/>
    <property type="match status" value="1"/>
</dbReference>
<dbReference type="Pfam" id="PF13411">
    <property type="entry name" value="MerR_1"/>
    <property type="match status" value="1"/>
</dbReference>
<keyword evidence="4" id="KW-1185">Reference proteome</keyword>
<dbReference type="InterPro" id="IPR000551">
    <property type="entry name" value="MerR-type_HTH_dom"/>
</dbReference>
<name>A0A7G6X573_9ACTN</name>
<reference evidence="3 4" key="2">
    <citation type="journal article" date="2020" name="Microbiol. Resour. Announc.">
        <title>Antarctic desert soil bacteria exhibit high novel natural product potential, evaluated through long-read genome sequencing and comparative genomics.</title>
        <authorList>
            <person name="Benaud N."/>
            <person name="Edwards R.J."/>
            <person name="Amos T.G."/>
            <person name="D'Agostino P.M."/>
            <person name="Gutierrez-Chavez C."/>
            <person name="Montgomery K."/>
            <person name="Nicetic I."/>
            <person name="Ferrari B.C."/>
        </authorList>
    </citation>
    <scope>NUCLEOTIDE SEQUENCE [LARGE SCALE GENOMIC DNA]</scope>
    <source>
        <strain evidence="3 4">SPB151</strain>
    </source>
</reference>
<dbReference type="PROSITE" id="PS50937">
    <property type="entry name" value="HTH_MERR_2"/>
    <property type="match status" value="1"/>
</dbReference>
<proteinExistence type="predicted"/>
<dbReference type="PANTHER" id="PTHR30204">
    <property type="entry name" value="REDOX-CYCLING DRUG-SENSING TRANSCRIPTIONAL ACTIVATOR SOXR"/>
    <property type="match status" value="1"/>
</dbReference>
<dbReference type="GO" id="GO:0003700">
    <property type="term" value="F:DNA-binding transcription factor activity"/>
    <property type="evidence" value="ECO:0007669"/>
    <property type="project" value="InterPro"/>
</dbReference>
<dbReference type="KEGG" id="kqi:F1D05_30040"/>
<dbReference type="EMBL" id="CP043661">
    <property type="protein sequence ID" value="QNE21388.1"/>
    <property type="molecule type" value="Genomic_DNA"/>
</dbReference>
<sequence length="163" mass="17358">MGMYRISQLAERSGVPASTLRFYEQAGLLTAARSAAGYRLYDDTALGRLEFIASGKRLGLPLDEIRDLLAVWDQGVCASVRDQLRPMIAARIAEADRRVAELTAFSERLTELHDQLGAPAPVGACGPGCGCVTAATPPGPVMVELTTPAKARATNSEPFGVLR</sequence>
<dbReference type="GO" id="GO:0003677">
    <property type="term" value="F:DNA binding"/>
    <property type="evidence" value="ECO:0007669"/>
    <property type="project" value="UniProtKB-KW"/>
</dbReference>
<keyword evidence="1" id="KW-0238">DNA-binding</keyword>
<dbReference type="InterPro" id="IPR047057">
    <property type="entry name" value="MerR_fam"/>
</dbReference>
<evidence type="ECO:0000313" key="4">
    <source>
        <dbReference type="Proteomes" id="UP000515563"/>
    </source>
</evidence>
<dbReference type="Proteomes" id="UP000515563">
    <property type="component" value="Chromosome"/>
</dbReference>
<dbReference type="AlphaFoldDB" id="A0A7G6X573"/>
<accession>A0A7G6X573</accession>
<feature type="domain" description="HTH merR-type" evidence="2">
    <location>
        <begin position="3"/>
        <end position="71"/>
    </location>
</feature>
<dbReference type="Gene3D" id="1.10.1660.10">
    <property type="match status" value="1"/>
</dbReference>
<dbReference type="InterPro" id="IPR009061">
    <property type="entry name" value="DNA-bd_dom_put_sf"/>
</dbReference>
<dbReference type="SUPFAM" id="SSF46955">
    <property type="entry name" value="Putative DNA-binding domain"/>
    <property type="match status" value="1"/>
</dbReference>
<evidence type="ECO:0000313" key="3">
    <source>
        <dbReference type="EMBL" id="QNE21388.1"/>
    </source>
</evidence>
<dbReference type="PRINTS" id="PR00040">
    <property type="entry name" value="HTHMERR"/>
</dbReference>
<gene>
    <name evidence="3" type="ORF">F1D05_30040</name>
</gene>
<dbReference type="PANTHER" id="PTHR30204:SF92">
    <property type="entry name" value="HTH-TYPE TRANSCRIPTIONAL REGULATOR ZNTR"/>
    <property type="match status" value="1"/>
</dbReference>
<evidence type="ECO:0000259" key="2">
    <source>
        <dbReference type="PROSITE" id="PS50937"/>
    </source>
</evidence>
<evidence type="ECO:0000256" key="1">
    <source>
        <dbReference type="ARBA" id="ARBA00023125"/>
    </source>
</evidence>
<organism evidence="3 4">
    <name type="scientific">Kribbella qitaiheensis</name>
    <dbReference type="NCBI Taxonomy" id="1544730"/>
    <lineage>
        <taxon>Bacteria</taxon>
        <taxon>Bacillati</taxon>
        <taxon>Actinomycetota</taxon>
        <taxon>Actinomycetes</taxon>
        <taxon>Propionibacteriales</taxon>
        <taxon>Kribbellaceae</taxon>
        <taxon>Kribbella</taxon>
    </lineage>
</organism>
<protein>
    <submittedName>
        <fullName evidence="3">MerR family transcriptional regulator</fullName>
    </submittedName>
</protein>
<reference evidence="4" key="1">
    <citation type="submission" date="2019-09" db="EMBL/GenBank/DDBJ databases">
        <title>Antimicrobial potential of Antarctic Bacteria.</title>
        <authorList>
            <person name="Benaud N."/>
            <person name="Edwards R.J."/>
            <person name="Ferrari B.C."/>
        </authorList>
    </citation>
    <scope>NUCLEOTIDE SEQUENCE [LARGE SCALE GENOMIC DNA]</scope>
    <source>
        <strain evidence="4">SPB151</strain>
    </source>
</reference>